<evidence type="ECO:0000256" key="4">
    <source>
        <dbReference type="ARBA" id="ARBA00020311"/>
    </source>
</evidence>
<keyword evidence="5 17" id="KW-0808">Transferase</keyword>
<evidence type="ECO:0000259" key="18">
    <source>
        <dbReference type="SMART" id="SM00474"/>
    </source>
</evidence>
<reference evidence="21 22" key="1">
    <citation type="submission" date="2022-12" db="EMBL/GenBank/DDBJ databases">
        <title>Draft genome sequence of Paenibacillus sp. dW9.</title>
        <authorList>
            <person name="Choi E.-W."/>
            <person name="Kim D.-U."/>
        </authorList>
    </citation>
    <scope>NUCLEOTIDE SEQUENCE [LARGE SCALE GENOMIC DNA]</scope>
    <source>
        <strain evidence="22">dW9</strain>
    </source>
</reference>
<keyword evidence="22" id="KW-1185">Reference proteome</keyword>
<evidence type="ECO:0000256" key="9">
    <source>
        <dbReference type="ARBA" id="ARBA00022763"/>
    </source>
</evidence>
<dbReference type="InterPro" id="IPR043502">
    <property type="entry name" value="DNA/RNA_pol_sf"/>
</dbReference>
<evidence type="ECO:0000256" key="10">
    <source>
        <dbReference type="ARBA" id="ARBA00022801"/>
    </source>
</evidence>
<evidence type="ECO:0000256" key="5">
    <source>
        <dbReference type="ARBA" id="ARBA00022679"/>
    </source>
</evidence>
<dbReference type="PRINTS" id="PR00868">
    <property type="entry name" value="DNAPOLI"/>
</dbReference>
<dbReference type="InterPro" id="IPR054690">
    <property type="entry name" value="DNA_polI_exonuclease"/>
</dbReference>
<dbReference type="CDD" id="cd09859">
    <property type="entry name" value="PIN_53EXO"/>
    <property type="match status" value="1"/>
</dbReference>
<dbReference type="EC" id="2.7.7.7" evidence="3 16"/>
<dbReference type="NCBIfam" id="NF004397">
    <property type="entry name" value="PRK05755.1"/>
    <property type="match status" value="1"/>
</dbReference>
<evidence type="ECO:0000256" key="3">
    <source>
        <dbReference type="ARBA" id="ARBA00012417"/>
    </source>
</evidence>
<dbReference type="Gene3D" id="3.40.50.1010">
    <property type="entry name" value="5'-nuclease"/>
    <property type="match status" value="1"/>
</dbReference>
<dbReference type="InterPro" id="IPR036397">
    <property type="entry name" value="RNaseH_sf"/>
</dbReference>
<keyword evidence="6 17" id="KW-0548">Nucleotidyltransferase</keyword>
<keyword evidence="13 17" id="KW-0238">DNA-binding</keyword>
<keyword evidence="7 17" id="KW-0235">DNA replication</keyword>
<dbReference type="Gene3D" id="3.30.420.10">
    <property type="entry name" value="Ribonuclease H-like superfamily/Ribonuclease H"/>
    <property type="match status" value="1"/>
</dbReference>
<dbReference type="SUPFAM" id="SSF88723">
    <property type="entry name" value="PIN domain-like"/>
    <property type="match status" value="1"/>
</dbReference>
<evidence type="ECO:0000256" key="8">
    <source>
        <dbReference type="ARBA" id="ARBA00022722"/>
    </source>
</evidence>
<evidence type="ECO:0000313" key="22">
    <source>
        <dbReference type="Proteomes" id="UP001527882"/>
    </source>
</evidence>
<feature type="domain" description="5'-3' exonuclease" evidence="19">
    <location>
        <begin position="2"/>
        <end position="261"/>
    </location>
</feature>
<dbReference type="InterPro" id="IPR018320">
    <property type="entry name" value="DNA_polymerase_1"/>
</dbReference>
<dbReference type="PANTHER" id="PTHR10133:SF27">
    <property type="entry name" value="DNA POLYMERASE NU"/>
    <property type="match status" value="1"/>
</dbReference>
<name>A0ABT4Q5G2_9BACL</name>
<dbReference type="Gene3D" id="1.20.1060.10">
    <property type="entry name" value="Taq DNA Polymerase, Chain T, domain 4"/>
    <property type="match status" value="1"/>
</dbReference>
<feature type="domain" description="3'-5' exonuclease" evidence="18">
    <location>
        <begin position="305"/>
        <end position="486"/>
    </location>
</feature>
<dbReference type="SUPFAM" id="SSF56672">
    <property type="entry name" value="DNA/RNA polymerases"/>
    <property type="match status" value="1"/>
</dbReference>
<dbReference type="InterPro" id="IPR008918">
    <property type="entry name" value="HhH2"/>
</dbReference>
<dbReference type="InterPro" id="IPR002421">
    <property type="entry name" value="5-3_exonuclease"/>
</dbReference>
<dbReference type="PROSITE" id="PS00447">
    <property type="entry name" value="DNA_POLYMERASE_A"/>
    <property type="match status" value="1"/>
</dbReference>
<organism evidence="21 22">
    <name type="scientific">Paenibacillus gyeongsangnamensis</name>
    <dbReference type="NCBI Taxonomy" id="3388067"/>
    <lineage>
        <taxon>Bacteria</taxon>
        <taxon>Bacillati</taxon>
        <taxon>Bacillota</taxon>
        <taxon>Bacilli</taxon>
        <taxon>Bacillales</taxon>
        <taxon>Paenibacillaceae</taxon>
        <taxon>Paenibacillus</taxon>
    </lineage>
</organism>
<dbReference type="Pfam" id="PF01367">
    <property type="entry name" value="5_3_exonuc"/>
    <property type="match status" value="1"/>
</dbReference>
<dbReference type="SMART" id="SM00475">
    <property type="entry name" value="53EXOc"/>
    <property type="match status" value="1"/>
</dbReference>
<dbReference type="EMBL" id="JAQAGZ010000003">
    <property type="protein sequence ID" value="MCZ8511915.1"/>
    <property type="molecule type" value="Genomic_DNA"/>
</dbReference>
<proteinExistence type="inferred from homology"/>
<keyword evidence="10" id="KW-0378">Hydrolase</keyword>
<dbReference type="CDD" id="cd06140">
    <property type="entry name" value="DNA_polA_I_Bacillus_like_exo"/>
    <property type="match status" value="1"/>
</dbReference>
<dbReference type="CDD" id="cd09898">
    <property type="entry name" value="H3TH_53EXO"/>
    <property type="match status" value="1"/>
</dbReference>
<dbReference type="Pfam" id="PF00476">
    <property type="entry name" value="DNA_pol_A"/>
    <property type="match status" value="1"/>
</dbReference>
<dbReference type="InterPro" id="IPR020046">
    <property type="entry name" value="5-3_exonucl_a-hlix_arch_N"/>
</dbReference>
<evidence type="ECO:0000256" key="13">
    <source>
        <dbReference type="ARBA" id="ARBA00023125"/>
    </source>
</evidence>
<evidence type="ECO:0000256" key="2">
    <source>
        <dbReference type="ARBA" id="ARBA00011541"/>
    </source>
</evidence>
<dbReference type="InterPro" id="IPR001098">
    <property type="entry name" value="DNA-dir_DNA_pol_A_palm_dom"/>
</dbReference>
<protein>
    <recommendedName>
        <fullName evidence="4 16">DNA polymerase I</fullName>
        <ecNumber evidence="3 16">2.7.7.7</ecNumber>
    </recommendedName>
</protein>
<evidence type="ECO:0000256" key="16">
    <source>
        <dbReference type="NCBIfam" id="TIGR00593"/>
    </source>
</evidence>
<dbReference type="Pfam" id="PF02739">
    <property type="entry name" value="5_3_exonuc_N"/>
    <property type="match status" value="1"/>
</dbReference>
<evidence type="ECO:0000256" key="7">
    <source>
        <dbReference type="ARBA" id="ARBA00022705"/>
    </source>
</evidence>
<dbReference type="PANTHER" id="PTHR10133">
    <property type="entry name" value="DNA POLYMERASE I"/>
    <property type="match status" value="1"/>
</dbReference>
<evidence type="ECO:0000256" key="1">
    <source>
        <dbReference type="ARBA" id="ARBA00007705"/>
    </source>
</evidence>
<keyword evidence="8" id="KW-0540">Nuclease</keyword>
<evidence type="ECO:0000259" key="19">
    <source>
        <dbReference type="SMART" id="SM00475"/>
    </source>
</evidence>
<dbReference type="CDD" id="cd08637">
    <property type="entry name" value="DNA_pol_A_pol_I_C"/>
    <property type="match status" value="1"/>
</dbReference>
<keyword evidence="14 17" id="KW-0234">DNA repair</keyword>
<dbReference type="SMART" id="SM00279">
    <property type="entry name" value="HhH2"/>
    <property type="match status" value="1"/>
</dbReference>
<evidence type="ECO:0000256" key="12">
    <source>
        <dbReference type="ARBA" id="ARBA00022932"/>
    </source>
</evidence>
<evidence type="ECO:0000256" key="6">
    <source>
        <dbReference type="ARBA" id="ARBA00022695"/>
    </source>
</evidence>
<dbReference type="SUPFAM" id="SSF47807">
    <property type="entry name" value="5' to 3' exonuclease, C-terminal subdomain"/>
    <property type="match status" value="1"/>
</dbReference>
<dbReference type="GO" id="GO:0003887">
    <property type="term" value="F:DNA-directed DNA polymerase activity"/>
    <property type="evidence" value="ECO:0007669"/>
    <property type="project" value="UniProtKB-EC"/>
</dbReference>
<evidence type="ECO:0000256" key="17">
    <source>
        <dbReference type="RuleBase" id="RU004460"/>
    </source>
</evidence>
<dbReference type="InterPro" id="IPR019760">
    <property type="entry name" value="DNA-dir_DNA_pol_A_CS"/>
</dbReference>
<keyword evidence="11" id="KW-0269">Exonuclease</keyword>
<dbReference type="InterPro" id="IPR029060">
    <property type="entry name" value="PIN-like_dom_sf"/>
</dbReference>
<dbReference type="InterPro" id="IPR020045">
    <property type="entry name" value="DNA_polI_H3TH"/>
</dbReference>
<evidence type="ECO:0000313" key="21">
    <source>
        <dbReference type="EMBL" id="MCZ8511915.1"/>
    </source>
</evidence>
<evidence type="ECO:0000259" key="20">
    <source>
        <dbReference type="SMART" id="SM00482"/>
    </source>
</evidence>
<dbReference type="InterPro" id="IPR002562">
    <property type="entry name" value="3'-5'_exonuclease_dom"/>
</dbReference>
<evidence type="ECO:0000256" key="11">
    <source>
        <dbReference type="ARBA" id="ARBA00022839"/>
    </source>
</evidence>
<dbReference type="InterPro" id="IPR012337">
    <property type="entry name" value="RNaseH-like_sf"/>
</dbReference>
<comment type="subunit">
    <text evidence="2 17">Single-chain monomer with multiple functions.</text>
</comment>
<keyword evidence="9 17" id="KW-0227">DNA damage</keyword>
<dbReference type="SMART" id="SM00482">
    <property type="entry name" value="POLAc"/>
    <property type="match status" value="1"/>
</dbReference>
<dbReference type="NCBIfam" id="TIGR00593">
    <property type="entry name" value="pola"/>
    <property type="match status" value="1"/>
</dbReference>
<dbReference type="InterPro" id="IPR002298">
    <property type="entry name" value="DNA_polymerase_A"/>
</dbReference>
<dbReference type="RefSeq" id="WP_269880310.1">
    <property type="nucleotide sequence ID" value="NZ_JAQAGZ010000003.1"/>
</dbReference>
<comment type="caution">
    <text evidence="21">The sequence shown here is derived from an EMBL/GenBank/DDBJ whole genome shotgun (WGS) entry which is preliminary data.</text>
</comment>
<evidence type="ECO:0000256" key="14">
    <source>
        <dbReference type="ARBA" id="ARBA00023204"/>
    </source>
</evidence>
<gene>
    <name evidence="17 21" type="primary">polA</name>
    <name evidence="21" type="ORF">O9H85_05650</name>
</gene>
<keyword evidence="12 17" id="KW-0239">DNA-directed DNA polymerase</keyword>
<dbReference type="Gene3D" id="3.30.70.370">
    <property type="match status" value="1"/>
</dbReference>
<comment type="catalytic activity">
    <reaction evidence="15 17">
        <text>DNA(n) + a 2'-deoxyribonucleoside 5'-triphosphate = DNA(n+1) + diphosphate</text>
        <dbReference type="Rhea" id="RHEA:22508"/>
        <dbReference type="Rhea" id="RHEA-COMP:17339"/>
        <dbReference type="Rhea" id="RHEA-COMP:17340"/>
        <dbReference type="ChEBI" id="CHEBI:33019"/>
        <dbReference type="ChEBI" id="CHEBI:61560"/>
        <dbReference type="ChEBI" id="CHEBI:173112"/>
        <dbReference type="EC" id="2.7.7.7"/>
    </reaction>
</comment>
<dbReference type="SUPFAM" id="SSF53098">
    <property type="entry name" value="Ribonuclease H-like"/>
    <property type="match status" value="1"/>
</dbReference>
<dbReference type="Proteomes" id="UP001527882">
    <property type="component" value="Unassembled WGS sequence"/>
</dbReference>
<dbReference type="SMART" id="SM00474">
    <property type="entry name" value="35EXOc"/>
    <property type="match status" value="1"/>
</dbReference>
<feature type="domain" description="DNA-directed DNA polymerase family A palm" evidence="20">
    <location>
        <begin position="653"/>
        <end position="860"/>
    </location>
</feature>
<dbReference type="InterPro" id="IPR036279">
    <property type="entry name" value="5-3_exonuclease_C_sf"/>
</dbReference>
<dbReference type="Gene3D" id="1.10.150.20">
    <property type="entry name" value="5' to 3' exonuclease, C-terminal subdomain"/>
    <property type="match status" value="2"/>
</dbReference>
<comment type="similarity">
    <text evidence="1 17">Belongs to the DNA polymerase type-A family.</text>
</comment>
<sequence length="896" mass="99872">MSKLVLIDGNSIAYRAFFALPLLSNSQGLHTNALFGFTTMLLKLLEEQKPTHFLVAFDAGKATFRHKDYAEYKGGREKTPPELSEQFPVLRELLSSFGIRHFELDGYEADDIIGTLTQMADEQNGLEVVVVTGDKDMLQLASSQVTIALTRKGISEVELFDPAHIDEKYGLKPLQIIDLKGLMGDPSDNIPGIPGVGEKTALKLLHEYGSVEQVLEHAASLKGKMGEKVAQHAGDARLSKQLATIFREVPLDLGWDELKYTGYEGYALGDMFRRLEFKSLLEKMDLGAGAAGQDSSEALDIEPVLITANRLDTLAEALKDVSALHVEVIGDNPHISEVLGLAFYTGGSEQAAAKPVCYYVPFRVLKEQAAHTSVAALKQWLASEDKSIAVHDLHRVFVALSWEDYTLGGVKFDTLLAGYLLDPTDSALTLGGLSKRYGLPSLPADEDVFGKGAKFKVPDDETVCGYLCRKAAAVELLAPKQKEAIESAGMASLFYELELPLALVLSEMERKGIRVDAEELKRYGQELAGRLEEIMQSIYESVGMEFNINSPKQLGEILFEKLELPIVKKTKTGYSTDAEVLEKLEPYHPMVGNILHYRTLAKLQSTYVEGLLKEVRPGTGKVHTYYRQTIAATGRLSSQYPNLQNIPIRLEEGRKIRKVFVPSEPGWRILTADYSQIELRVLAHISQDEKLIEAFRNDMDIHTKTAMDVFGVTESEVDSNMRRQAKAVNFGIVYGISDYGLSQNLNITRKDAAKFIEQYFAVFQGVRAYMDDIVKKARQDGYVTTLLQRRRYLPEINASNFNLRSFAERTAMNTPIQGTAADIIKLAMVQLDERMKREGVRSRMLLQVHDELVLEVPEEELGLMRAMVAEVMEHALKLDVPLKVEADDGANWYEAK</sequence>
<dbReference type="Pfam" id="PF22619">
    <property type="entry name" value="DNA_polI_exo1"/>
    <property type="match status" value="1"/>
</dbReference>
<evidence type="ECO:0000256" key="15">
    <source>
        <dbReference type="ARBA" id="ARBA00049244"/>
    </source>
</evidence>
<accession>A0ABT4Q5G2</accession>